<accession>A0A1L8CK32</accession>
<comment type="caution">
    <text evidence="2">The sequence shown here is derived from an EMBL/GenBank/DDBJ whole genome shotgun (WGS) entry which is preliminary data.</text>
</comment>
<evidence type="ECO:0000313" key="2">
    <source>
        <dbReference type="EMBL" id="GAV19260.1"/>
    </source>
</evidence>
<dbReference type="PANTHER" id="PTHR41532">
    <property type="entry name" value="FIXS PROTEIN"/>
    <property type="match status" value="1"/>
</dbReference>
<evidence type="ECO:0000256" key="1">
    <source>
        <dbReference type="SAM" id="Phobius"/>
    </source>
</evidence>
<dbReference type="Proteomes" id="UP000231632">
    <property type="component" value="Unassembled WGS sequence"/>
</dbReference>
<feature type="transmembrane region" description="Helical" evidence="1">
    <location>
        <begin position="6"/>
        <end position="26"/>
    </location>
</feature>
<keyword evidence="3" id="KW-1185">Reference proteome</keyword>
<keyword evidence="1" id="KW-0472">Membrane</keyword>
<keyword evidence="1" id="KW-1133">Transmembrane helix</keyword>
<dbReference type="NCBIfam" id="TIGR00847">
    <property type="entry name" value="ccoS"/>
    <property type="match status" value="1"/>
</dbReference>
<keyword evidence="1" id="KW-0812">Transmembrane</keyword>
<dbReference type="STRING" id="1921010.MMIC_P0193"/>
<organism evidence="2 3">
    <name type="scientific">Mariprofundus micogutta</name>
    <dbReference type="NCBI Taxonomy" id="1921010"/>
    <lineage>
        <taxon>Bacteria</taxon>
        <taxon>Pseudomonadati</taxon>
        <taxon>Pseudomonadota</taxon>
        <taxon>Candidatius Mariprofundia</taxon>
        <taxon>Mariprofundales</taxon>
        <taxon>Mariprofundaceae</taxon>
        <taxon>Mariprofundus</taxon>
    </lineage>
</organism>
<proteinExistence type="predicted"/>
<dbReference type="Pfam" id="PF03597">
    <property type="entry name" value="FixS"/>
    <property type="match status" value="1"/>
</dbReference>
<name>A0A1L8CK32_9PROT</name>
<dbReference type="AlphaFoldDB" id="A0A1L8CK32"/>
<dbReference type="PANTHER" id="PTHR41532:SF1">
    <property type="entry name" value="FIXS PROTEIN"/>
    <property type="match status" value="1"/>
</dbReference>
<gene>
    <name evidence="2" type="ORF">MMIC_P0193</name>
</gene>
<dbReference type="EMBL" id="BDFD01000001">
    <property type="protein sequence ID" value="GAV19260.1"/>
    <property type="molecule type" value="Genomic_DNA"/>
</dbReference>
<dbReference type="OrthoDB" id="5298267at2"/>
<protein>
    <submittedName>
        <fullName evidence="2">Cytochrome oxidase maturation protein cbb3-type</fullName>
    </submittedName>
</protein>
<sequence>MDVIFGLIPAMIALGLVGVLIFFWAVKSGQYDDMEGPAHRILDDDDMKEDKHDHSE</sequence>
<dbReference type="InterPro" id="IPR004714">
    <property type="entry name" value="Cyt_oxidase_maturation_cbb3"/>
</dbReference>
<reference evidence="2 3" key="1">
    <citation type="journal article" date="2017" name="Arch. Microbiol.">
        <title>Mariprofundus micogutta sp. nov., a novel iron-oxidizing zetaproteobacterium isolated from a deep-sea hydrothermal field at the Bayonnaise knoll of the Izu-Ogasawara arc, and a description of Mariprofundales ord. nov. and Zetaproteobacteria classis nov.</title>
        <authorList>
            <person name="Makita H."/>
            <person name="Tanaka E."/>
            <person name="Mitsunobu S."/>
            <person name="Miyazaki M."/>
            <person name="Nunoura T."/>
            <person name="Uematsu K."/>
            <person name="Takaki Y."/>
            <person name="Nishi S."/>
            <person name="Shimamura S."/>
            <person name="Takai K."/>
        </authorList>
    </citation>
    <scope>NUCLEOTIDE SEQUENCE [LARGE SCALE GENOMIC DNA]</scope>
    <source>
        <strain evidence="2 3">ET2</strain>
    </source>
</reference>
<evidence type="ECO:0000313" key="3">
    <source>
        <dbReference type="Proteomes" id="UP000231632"/>
    </source>
</evidence>
<dbReference type="RefSeq" id="WP_072658445.1">
    <property type="nucleotide sequence ID" value="NZ_BDFD01000001.1"/>
</dbReference>